<comment type="catalytic activity">
    <reaction evidence="10">
        <text>D-xylose(out) = D-xylose(in)</text>
        <dbReference type="Rhea" id="RHEA:78427"/>
        <dbReference type="ChEBI" id="CHEBI:53455"/>
    </reaction>
    <physiologicalReaction direction="left-to-right" evidence="10">
        <dbReference type="Rhea" id="RHEA:78428"/>
    </physiologicalReaction>
</comment>
<feature type="transmembrane region" description="Helical" evidence="17">
    <location>
        <begin position="445"/>
        <end position="472"/>
    </location>
</feature>
<comment type="catalytic activity">
    <reaction evidence="8">
        <text>D-galactose(in) = D-galactose(out)</text>
        <dbReference type="Rhea" id="RHEA:34915"/>
        <dbReference type="ChEBI" id="CHEBI:4139"/>
    </reaction>
    <physiologicalReaction direction="right-to-left" evidence="8">
        <dbReference type="Rhea" id="RHEA:34917"/>
    </physiologicalReaction>
</comment>
<dbReference type="Pfam" id="PF00083">
    <property type="entry name" value="Sugar_tr"/>
    <property type="match status" value="2"/>
</dbReference>
<feature type="transmembrane region" description="Helical" evidence="17">
    <location>
        <begin position="330"/>
        <end position="348"/>
    </location>
</feature>
<comment type="similarity">
    <text evidence="2 15">Belongs to the major facilitator superfamily. Sugar transporter (TC 2.A.1.1) family.</text>
</comment>
<feature type="transmembrane region" description="Helical" evidence="17">
    <location>
        <begin position="64"/>
        <end position="83"/>
    </location>
</feature>
<evidence type="ECO:0000256" key="11">
    <source>
        <dbReference type="ARBA" id="ARBA00044662"/>
    </source>
</evidence>
<feature type="transmembrane region" description="Helical" evidence="17">
    <location>
        <begin position="210"/>
        <end position="232"/>
    </location>
</feature>
<comment type="catalytic activity">
    <reaction evidence="11">
        <text>D-mannose(out) = D-mannose(in)</text>
        <dbReference type="Rhea" id="RHEA:78391"/>
        <dbReference type="ChEBI" id="CHEBI:4208"/>
    </reaction>
    <physiologicalReaction direction="left-to-right" evidence="11">
        <dbReference type="Rhea" id="RHEA:78392"/>
    </physiologicalReaction>
</comment>
<dbReference type="PROSITE" id="PS00217">
    <property type="entry name" value="SUGAR_TRANSPORT_2"/>
    <property type="match status" value="1"/>
</dbReference>
<evidence type="ECO:0000256" key="16">
    <source>
        <dbReference type="SAM" id="MobiDB-lite"/>
    </source>
</evidence>
<feature type="compositionally biased region" description="Low complexity" evidence="16">
    <location>
        <begin position="7"/>
        <end position="25"/>
    </location>
</feature>
<evidence type="ECO:0000256" key="12">
    <source>
        <dbReference type="ARBA" id="ARBA00044668"/>
    </source>
</evidence>
<dbReference type="InterPro" id="IPR003663">
    <property type="entry name" value="Sugar/inositol_transpt"/>
</dbReference>
<dbReference type="InterPro" id="IPR005829">
    <property type="entry name" value="Sugar_transporter_CS"/>
</dbReference>
<comment type="subcellular location">
    <subcellularLocation>
        <location evidence="1">Membrane</location>
        <topology evidence="1">Multi-pass membrane protein</topology>
    </subcellularLocation>
</comment>
<dbReference type="InterPro" id="IPR036259">
    <property type="entry name" value="MFS_trans_sf"/>
</dbReference>
<keyword evidence="5 17" id="KW-0812">Transmembrane</keyword>
<evidence type="ECO:0000256" key="4">
    <source>
        <dbReference type="ARBA" id="ARBA00022448"/>
    </source>
</evidence>
<dbReference type="Gene3D" id="1.20.1250.20">
    <property type="entry name" value="MFS general substrate transporter like domains"/>
    <property type="match status" value="1"/>
</dbReference>
<evidence type="ECO:0000256" key="10">
    <source>
        <dbReference type="ARBA" id="ARBA00044656"/>
    </source>
</evidence>
<evidence type="ECO:0000256" key="6">
    <source>
        <dbReference type="ARBA" id="ARBA00022989"/>
    </source>
</evidence>
<dbReference type="PROSITE" id="PS50850">
    <property type="entry name" value="MFS"/>
    <property type="match status" value="1"/>
</dbReference>
<dbReference type="NCBIfam" id="TIGR00879">
    <property type="entry name" value="SP"/>
    <property type="match status" value="1"/>
</dbReference>
<evidence type="ECO:0000313" key="19">
    <source>
        <dbReference type="EMBL" id="KAL3793771.1"/>
    </source>
</evidence>
<feature type="transmembrane region" description="Helical" evidence="17">
    <location>
        <begin position="238"/>
        <end position="259"/>
    </location>
</feature>
<dbReference type="InterPro" id="IPR005828">
    <property type="entry name" value="MFS_sugar_transport-like"/>
</dbReference>
<keyword evidence="7 17" id="KW-0472">Membrane</keyword>
<feature type="transmembrane region" description="Helical" evidence="17">
    <location>
        <begin position="360"/>
        <end position="383"/>
    </location>
</feature>
<evidence type="ECO:0000256" key="17">
    <source>
        <dbReference type="SAM" id="Phobius"/>
    </source>
</evidence>
<comment type="catalytic activity">
    <reaction evidence="9">
        <text>D-glucose(out) = D-glucose(in)</text>
        <dbReference type="Rhea" id="RHEA:60376"/>
        <dbReference type="ChEBI" id="CHEBI:4167"/>
    </reaction>
    <physiologicalReaction direction="left-to-right" evidence="9">
        <dbReference type="Rhea" id="RHEA:60377"/>
    </physiologicalReaction>
</comment>
<evidence type="ECO:0000256" key="2">
    <source>
        <dbReference type="ARBA" id="ARBA00010992"/>
    </source>
</evidence>
<dbReference type="AlphaFoldDB" id="A0ABD3Q2A5"/>
<comment type="caution">
    <text evidence="19">The sequence shown here is derived from an EMBL/GenBank/DDBJ whole genome shotgun (WGS) entry which is preliminary data.</text>
</comment>
<evidence type="ECO:0000256" key="1">
    <source>
        <dbReference type="ARBA" id="ARBA00004141"/>
    </source>
</evidence>
<feature type="transmembrane region" description="Helical" evidence="17">
    <location>
        <begin position="177"/>
        <end position="198"/>
    </location>
</feature>
<evidence type="ECO:0000256" key="5">
    <source>
        <dbReference type="ARBA" id="ARBA00022692"/>
    </source>
</evidence>
<feature type="transmembrane region" description="Helical" evidence="17">
    <location>
        <begin position="124"/>
        <end position="144"/>
    </location>
</feature>
<evidence type="ECO:0000256" key="13">
    <source>
        <dbReference type="ARBA" id="ARBA00044710"/>
    </source>
</evidence>
<evidence type="ECO:0000256" key="8">
    <source>
        <dbReference type="ARBA" id="ARBA00044637"/>
    </source>
</evidence>
<evidence type="ECO:0000259" key="18">
    <source>
        <dbReference type="PROSITE" id="PS50850"/>
    </source>
</evidence>
<dbReference type="PANTHER" id="PTHR48020">
    <property type="entry name" value="PROTON MYO-INOSITOL COTRANSPORTER"/>
    <property type="match status" value="1"/>
</dbReference>
<feature type="transmembrane region" description="Helical" evidence="17">
    <location>
        <begin position="412"/>
        <end position="433"/>
    </location>
</feature>
<evidence type="ECO:0000256" key="14">
    <source>
        <dbReference type="ARBA" id="ARBA00044780"/>
    </source>
</evidence>
<dbReference type="InterPro" id="IPR050814">
    <property type="entry name" value="Myo-inositol_Transporter"/>
</dbReference>
<dbReference type="PANTHER" id="PTHR48020:SF12">
    <property type="entry name" value="PROTON MYO-INOSITOL COTRANSPORTER"/>
    <property type="match status" value="1"/>
</dbReference>
<evidence type="ECO:0000256" key="9">
    <source>
        <dbReference type="ARBA" id="ARBA00044648"/>
    </source>
</evidence>
<keyword evidence="20" id="KW-1185">Reference proteome</keyword>
<dbReference type="EMBL" id="JABMIG020000088">
    <property type="protein sequence ID" value="KAL3793771.1"/>
    <property type="molecule type" value="Genomic_DNA"/>
</dbReference>
<dbReference type="GO" id="GO:0016020">
    <property type="term" value="C:membrane"/>
    <property type="evidence" value="ECO:0007669"/>
    <property type="project" value="UniProtKB-SubCell"/>
</dbReference>
<accession>A0ABD3Q2A5</accession>
<keyword evidence="4 15" id="KW-0813">Transport</keyword>
<protein>
    <recommendedName>
        <fullName evidence="14">Hexose transporter 1</fullName>
    </recommendedName>
</protein>
<feature type="domain" description="Major facilitator superfamily (MFS) profile" evidence="18">
    <location>
        <begin position="68"/>
        <end position="537"/>
    </location>
</feature>
<organism evidence="19 20">
    <name type="scientific">Cyclotella cryptica</name>
    <dbReference type="NCBI Taxonomy" id="29204"/>
    <lineage>
        <taxon>Eukaryota</taxon>
        <taxon>Sar</taxon>
        <taxon>Stramenopiles</taxon>
        <taxon>Ochrophyta</taxon>
        <taxon>Bacillariophyta</taxon>
        <taxon>Coscinodiscophyceae</taxon>
        <taxon>Thalassiosirophycidae</taxon>
        <taxon>Stephanodiscales</taxon>
        <taxon>Stephanodiscaceae</taxon>
        <taxon>Cyclotella</taxon>
    </lineage>
</organism>
<keyword evidence="6 17" id="KW-1133">Transmembrane helix</keyword>
<reference evidence="19 20" key="1">
    <citation type="journal article" date="2020" name="G3 (Bethesda)">
        <title>Improved Reference Genome for Cyclotella cryptica CCMP332, a Model for Cell Wall Morphogenesis, Salinity Adaptation, and Lipid Production in Diatoms (Bacillariophyta).</title>
        <authorList>
            <person name="Roberts W.R."/>
            <person name="Downey K.M."/>
            <person name="Ruck E.C."/>
            <person name="Traller J.C."/>
            <person name="Alverson A.J."/>
        </authorList>
    </citation>
    <scope>NUCLEOTIDE SEQUENCE [LARGE SCALE GENOMIC DNA]</scope>
    <source>
        <strain evidence="19 20">CCMP332</strain>
    </source>
</reference>
<dbReference type="PRINTS" id="PR00171">
    <property type="entry name" value="SUGRTRNSPORT"/>
</dbReference>
<evidence type="ECO:0000313" key="20">
    <source>
        <dbReference type="Proteomes" id="UP001516023"/>
    </source>
</evidence>
<dbReference type="InterPro" id="IPR020846">
    <property type="entry name" value="MFS_dom"/>
</dbReference>
<feature type="transmembrane region" description="Helical" evidence="17">
    <location>
        <begin position="484"/>
        <end position="503"/>
    </location>
</feature>
<dbReference type="Proteomes" id="UP001516023">
    <property type="component" value="Unassembled WGS sequence"/>
</dbReference>
<evidence type="ECO:0000256" key="3">
    <source>
        <dbReference type="ARBA" id="ARBA00011738"/>
    </source>
</evidence>
<comment type="catalytic activity">
    <reaction evidence="13">
        <text>D-fructose(out) = D-fructose(in)</text>
        <dbReference type="Rhea" id="RHEA:60372"/>
        <dbReference type="ChEBI" id="CHEBI:37721"/>
    </reaction>
    <physiologicalReaction direction="left-to-right" evidence="13">
        <dbReference type="Rhea" id="RHEA:60373"/>
    </physiologicalReaction>
</comment>
<comment type="catalytic activity">
    <reaction evidence="12">
        <text>D-glucosamine(out) = D-glucosamine(in)</text>
        <dbReference type="Rhea" id="RHEA:78423"/>
        <dbReference type="ChEBI" id="CHEBI:58723"/>
    </reaction>
    <physiologicalReaction direction="left-to-right" evidence="12">
        <dbReference type="Rhea" id="RHEA:78424"/>
    </physiologicalReaction>
</comment>
<evidence type="ECO:0000256" key="15">
    <source>
        <dbReference type="RuleBase" id="RU003346"/>
    </source>
</evidence>
<dbReference type="SUPFAM" id="SSF103473">
    <property type="entry name" value="MFS general substrate transporter"/>
    <property type="match status" value="1"/>
</dbReference>
<comment type="subunit">
    <text evidence="3">Homodimer.</text>
</comment>
<name>A0ABD3Q2A5_9STRA</name>
<evidence type="ECO:0000256" key="7">
    <source>
        <dbReference type="ARBA" id="ARBA00023136"/>
    </source>
</evidence>
<feature type="transmembrane region" description="Helical" evidence="17">
    <location>
        <begin position="509"/>
        <end position="533"/>
    </location>
</feature>
<feature type="region of interest" description="Disordered" evidence="16">
    <location>
        <begin position="1"/>
        <end position="44"/>
    </location>
</feature>
<feature type="transmembrane region" description="Helical" evidence="17">
    <location>
        <begin position="151"/>
        <end position="171"/>
    </location>
</feature>
<proteinExistence type="inferred from homology"/>
<gene>
    <name evidence="19" type="ORF">HJC23_013333</name>
</gene>
<sequence>MSEPTDMTAVAMAGGAPASDATAADDQPEKLESQTSQPDKSSLKESIISHNLERDHSDTRAKPFIWALALTAALGGLIFGYDIGGAGATFVMDGFKYHFGWACAPDDYECVPKSQRQIDIETGLINGLFGTGAAFGALFAPLLFNNKGRKPTINFGAIAFTIGAALQAAAVSMPMLYIPRLLSGFGIGMLSMCSPVYIAECAPESHRGQLATLWQLAITSGIVLVSILNIWLADWQEGWRISYGGNIVFSLALVGLLTIMPESPHFLVSNERFDDAREALGKTRFEDQIDWELDELKLEAKNAREEGVANWGEVFDDTNKKMRTRVRTGVLLQSFQQLSGINAIMFYAPNILQDFFGSKGSIYGTLALNIINFFATFITIFSIERCKFKFADITSNFDVFFSHKSFSAVGRVFLLFTGGLVMLVALIPTAVLASVDSEEGSVQAIGIGVTVFCALYVIGFAYSWGPVVWVVCAEMFPMRERGKATSLTTFSNWFWTCIVGAVFPIASTASLAGCFGFFAAVVFVATTFVYLFLPETANLTAPEIDEQYLTHKATVPRKKWN</sequence>